<organism evidence="2 3">
    <name type="scientific">Microbacterium aquilitoris</name>
    <dbReference type="NCBI Taxonomy" id="3067307"/>
    <lineage>
        <taxon>Bacteria</taxon>
        <taxon>Bacillati</taxon>
        <taxon>Actinomycetota</taxon>
        <taxon>Actinomycetes</taxon>
        <taxon>Micrococcales</taxon>
        <taxon>Microbacteriaceae</taxon>
        <taxon>Microbacterium</taxon>
    </lineage>
</organism>
<comment type="caution">
    <text evidence="2">The sequence shown here is derived from an EMBL/GenBank/DDBJ whole genome shotgun (WGS) entry which is preliminary data.</text>
</comment>
<gene>
    <name evidence="2" type="ORF">Q9S78_12025</name>
</gene>
<keyword evidence="3" id="KW-1185">Reference proteome</keyword>
<feature type="compositionally biased region" description="Low complexity" evidence="1">
    <location>
        <begin position="167"/>
        <end position="176"/>
    </location>
</feature>
<protein>
    <recommendedName>
        <fullName evidence="4">CHAP domain-containing protein</fullName>
    </recommendedName>
</protein>
<sequence>MAKSGTPAQVKAKFKTWGDFNWYGMCAGLTHTVCRHFGFVTKADTAYPSAKAAYQAAKAAGTIRSTDPKKAPRGAIHYWAYWGKNSRGEMGDWGHVGVDMTGGGRDILNATSKPNDRYGRNAGTSTFAEIDGRVGTYLGWGMTYGREYTANILDPNPVKPSTPKPTPSNSKPATPAITPEEEDMTVYVQAKGDKVVYEVKDGRRRRVDSGEWEVIKSAFAAAGRKLPYSKGKQNLKQVQSIPELGK</sequence>
<feature type="compositionally biased region" description="Pro residues" evidence="1">
    <location>
        <begin position="157"/>
        <end position="166"/>
    </location>
</feature>
<name>A0ABU3GNC4_9MICO</name>
<proteinExistence type="predicted"/>
<evidence type="ECO:0008006" key="4">
    <source>
        <dbReference type="Google" id="ProtNLM"/>
    </source>
</evidence>
<dbReference type="EMBL" id="JAUZVT010000002">
    <property type="protein sequence ID" value="MDT3331396.1"/>
    <property type="molecule type" value="Genomic_DNA"/>
</dbReference>
<reference evidence="2 3" key="1">
    <citation type="submission" date="2023-08" db="EMBL/GenBank/DDBJ databases">
        <title>Microbacterium aquilitoris sp. nov. and Microbacterium gwkjibeachense sp. nov., isolated from beach.</title>
        <authorList>
            <person name="Lee S.D."/>
            <person name="Yang H."/>
            <person name="Kim I."/>
        </authorList>
    </citation>
    <scope>NUCLEOTIDE SEQUENCE [LARGE SCALE GENOMIC DNA]</scope>
    <source>
        <strain evidence="2 3">KSW-18</strain>
    </source>
</reference>
<feature type="region of interest" description="Disordered" evidence="1">
    <location>
        <begin position="153"/>
        <end position="178"/>
    </location>
</feature>
<dbReference type="RefSeq" id="WP_311870395.1">
    <property type="nucleotide sequence ID" value="NZ_JAUZVT010000002.1"/>
</dbReference>
<accession>A0ABU3GNC4</accession>
<evidence type="ECO:0000313" key="3">
    <source>
        <dbReference type="Proteomes" id="UP001262835"/>
    </source>
</evidence>
<evidence type="ECO:0000256" key="1">
    <source>
        <dbReference type="SAM" id="MobiDB-lite"/>
    </source>
</evidence>
<evidence type="ECO:0000313" key="2">
    <source>
        <dbReference type="EMBL" id="MDT3331396.1"/>
    </source>
</evidence>
<dbReference type="Proteomes" id="UP001262835">
    <property type="component" value="Unassembled WGS sequence"/>
</dbReference>